<gene>
    <name evidence="2" type="ORF">GCM10010406_25730</name>
</gene>
<dbReference type="Gene3D" id="3.30.450.40">
    <property type="match status" value="1"/>
</dbReference>
<dbReference type="InterPro" id="IPR003018">
    <property type="entry name" value="GAF"/>
</dbReference>
<dbReference type="SUPFAM" id="SSF55781">
    <property type="entry name" value="GAF domain-like"/>
    <property type="match status" value="1"/>
</dbReference>
<feature type="domain" description="GAF" evidence="1">
    <location>
        <begin position="62"/>
        <end position="192"/>
    </location>
</feature>
<organism evidence="2 3">
    <name type="scientific">Streptomyces thermolineatus</name>
    <dbReference type="NCBI Taxonomy" id="44033"/>
    <lineage>
        <taxon>Bacteria</taxon>
        <taxon>Bacillati</taxon>
        <taxon>Actinomycetota</taxon>
        <taxon>Actinomycetes</taxon>
        <taxon>Kitasatosporales</taxon>
        <taxon>Streptomycetaceae</taxon>
        <taxon>Streptomyces</taxon>
    </lineage>
</organism>
<keyword evidence="3" id="KW-1185">Reference proteome</keyword>
<reference evidence="2 3" key="1">
    <citation type="journal article" date="2019" name="Int. J. Syst. Evol. Microbiol.">
        <title>The Global Catalogue of Microorganisms (GCM) 10K type strain sequencing project: providing services to taxonomists for standard genome sequencing and annotation.</title>
        <authorList>
            <consortium name="The Broad Institute Genomics Platform"/>
            <consortium name="The Broad Institute Genome Sequencing Center for Infectious Disease"/>
            <person name="Wu L."/>
            <person name="Ma J."/>
        </authorList>
    </citation>
    <scope>NUCLEOTIDE SEQUENCE [LARGE SCALE GENOMIC DNA]</scope>
    <source>
        <strain evidence="2 3">JCM 6307</strain>
    </source>
</reference>
<evidence type="ECO:0000313" key="3">
    <source>
        <dbReference type="Proteomes" id="UP001501358"/>
    </source>
</evidence>
<accession>A0ABN3LV97</accession>
<dbReference type="InterPro" id="IPR029016">
    <property type="entry name" value="GAF-like_dom_sf"/>
</dbReference>
<sequence>MREAVLAGQAPPYPVRPVIDESWRRVLRCGLDPERGAVGNPLALDELERRRRRSGIGAVLPTLREGLLGAADAARAIVVVSDADGRILWREGNSAVCRLADALGLAEGADWAETAAGTNAIGTALVVRRPLQVHSAEHYVRAHHPWTCAAAPVTDPRDGRLLGTVDVSGPASTLHPATLSLVTAVARLAESELDVCHRAELEQLRAVAAPLLSRMPGKALVTDPHGWTAAVVGMVPPRRLVLPRSSDGSGRVWLPSLGTCTVEPVPGGHLVRVCEDDADGPAVPQRVVLDVRRARQWSVTVSGDAGSWSQDLSPRHAELLVALAVHRPGRTAAQLSEDLFGTPRREVTVRAEMSRLRRTLAAVLDHRPYRFADHVHVDLRRPDPPGLLLPGSTAPVVTALR</sequence>
<dbReference type="Pfam" id="PF01590">
    <property type="entry name" value="GAF"/>
    <property type="match status" value="1"/>
</dbReference>
<dbReference type="Proteomes" id="UP001501358">
    <property type="component" value="Unassembled WGS sequence"/>
</dbReference>
<protein>
    <submittedName>
        <fullName evidence="2">GAF domain-containing protein</fullName>
    </submittedName>
</protein>
<name>A0ABN3LV97_9ACTN</name>
<evidence type="ECO:0000259" key="1">
    <source>
        <dbReference type="Pfam" id="PF01590"/>
    </source>
</evidence>
<dbReference type="EMBL" id="BAAATA010000012">
    <property type="protein sequence ID" value="GAA2488453.1"/>
    <property type="molecule type" value="Genomic_DNA"/>
</dbReference>
<comment type="caution">
    <text evidence="2">The sequence shown here is derived from an EMBL/GenBank/DDBJ whole genome shotgun (WGS) entry which is preliminary data.</text>
</comment>
<evidence type="ECO:0000313" key="2">
    <source>
        <dbReference type="EMBL" id="GAA2488453.1"/>
    </source>
</evidence>
<proteinExistence type="predicted"/>